<dbReference type="Pfam" id="PF05050">
    <property type="entry name" value="Methyltransf_21"/>
    <property type="match status" value="1"/>
</dbReference>
<reference evidence="2 3" key="1">
    <citation type="submission" date="2019-03" db="EMBL/GenBank/DDBJ databases">
        <title>Deep-cultivation of Planctomycetes and their phenomic and genomic characterization uncovers novel biology.</title>
        <authorList>
            <person name="Wiegand S."/>
            <person name="Jogler M."/>
            <person name="Boedeker C."/>
            <person name="Pinto D."/>
            <person name="Vollmers J."/>
            <person name="Rivas-Marin E."/>
            <person name="Kohn T."/>
            <person name="Peeters S.H."/>
            <person name="Heuer A."/>
            <person name="Rast P."/>
            <person name="Oberbeckmann S."/>
            <person name="Bunk B."/>
            <person name="Jeske O."/>
            <person name="Meyerdierks A."/>
            <person name="Storesund J.E."/>
            <person name="Kallscheuer N."/>
            <person name="Luecker S."/>
            <person name="Lage O.M."/>
            <person name="Pohl T."/>
            <person name="Merkel B.J."/>
            <person name="Hornburger P."/>
            <person name="Mueller R.-W."/>
            <person name="Bruemmer F."/>
            <person name="Labrenz M."/>
            <person name="Spormann A.M."/>
            <person name="Op den Camp H."/>
            <person name="Overmann J."/>
            <person name="Amann R."/>
            <person name="Jetten M.S.M."/>
            <person name="Mascher T."/>
            <person name="Medema M.H."/>
            <person name="Devos D.P."/>
            <person name="Kaster A.-K."/>
            <person name="Ovreas L."/>
            <person name="Rohde M."/>
            <person name="Galperin M.Y."/>
            <person name="Jogler C."/>
        </authorList>
    </citation>
    <scope>NUCLEOTIDE SEQUENCE [LARGE SCALE GENOMIC DNA]</scope>
    <source>
        <strain evidence="2 3">Enr13</strain>
    </source>
</reference>
<dbReference type="InterPro" id="IPR052514">
    <property type="entry name" value="SAM-dependent_MTase"/>
</dbReference>
<dbReference type="NCBIfam" id="TIGR01444">
    <property type="entry name" value="fkbM_fam"/>
    <property type="match status" value="1"/>
</dbReference>
<dbReference type="AlphaFoldDB" id="A0A518HQM5"/>
<name>A0A518HQM5_9BACT</name>
<dbReference type="OrthoDB" id="4703964at2"/>
<evidence type="ECO:0000259" key="1">
    <source>
        <dbReference type="Pfam" id="PF05050"/>
    </source>
</evidence>
<dbReference type="RefSeq" id="WP_145387044.1">
    <property type="nucleotide sequence ID" value="NZ_CP037423.1"/>
</dbReference>
<sequence length="266" mass="29412">MSLKSLIQSCLSPLGVEIRRVADPTLPLLHQFTLDGKQRRFWLTNPFTKSWWHKPEIQMNGELSELKRLCTPSSRVLEIGAHHGLMTILMADCVGTDGHVFAVEASADNAFVLDANCFQNRLSNVSTWFTAIGRTAGTARFGGESLAASSGIVREVPMVTADQFCDSNAGDRIDVLKIDVEGFEMEVLQGAAHLLQQRPKLALELHVDLLVDAGSSAKEVWDLLETSGMFQDRKTTMLTRPNWNDIRPVNDFNDLPTSGVVNLFVS</sequence>
<keyword evidence="3" id="KW-1185">Reference proteome</keyword>
<evidence type="ECO:0000313" key="2">
    <source>
        <dbReference type="EMBL" id="QDV43155.1"/>
    </source>
</evidence>
<accession>A0A518HQM5</accession>
<proteinExistence type="predicted"/>
<feature type="domain" description="Methyltransferase FkbM" evidence="1">
    <location>
        <begin position="78"/>
        <end position="225"/>
    </location>
</feature>
<dbReference type="EMBL" id="CP037423">
    <property type="protein sequence ID" value="QDV43155.1"/>
    <property type="molecule type" value="Genomic_DNA"/>
</dbReference>
<dbReference type="PANTHER" id="PTHR34203:SF15">
    <property type="entry name" value="SLL1173 PROTEIN"/>
    <property type="match status" value="1"/>
</dbReference>
<dbReference type="SUPFAM" id="SSF53335">
    <property type="entry name" value="S-adenosyl-L-methionine-dependent methyltransferases"/>
    <property type="match status" value="1"/>
</dbReference>
<protein>
    <recommendedName>
        <fullName evidence="1">Methyltransferase FkbM domain-containing protein</fullName>
    </recommendedName>
</protein>
<dbReference type="InterPro" id="IPR006342">
    <property type="entry name" value="FkbM_mtfrase"/>
</dbReference>
<organism evidence="2 3">
    <name type="scientific">Stieleria neptunia</name>
    <dbReference type="NCBI Taxonomy" id="2527979"/>
    <lineage>
        <taxon>Bacteria</taxon>
        <taxon>Pseudomonadati</taxon>
        <taxon>Planctomycetota</taxon>
        <taxon>Planctomycetia</taxon>
        <taxon>Pirellulales</taxon>
        <taxon>Pirellulaceae</taxon>
        <taxon>Stieleria</taxon>
    </lineage>
</organism>
<evidence type="ECO:0000313" key="3">
    <source>
        <dbReference type="Proteomes" id="UP000319004"/>
    </source>
</evidence>
<gene>
    <name evidence="2" type="ORF">Enr13x_30090</name>
</gene>
<dbReference type="Proteomes" id="UP000319004">
    <property type="component" value="Chromosome"/>
</dbReference>
<dbReference type="InterPro" id="IPR029063">
    <property type="entry name" value="SAM-dependent_MTases_sf"/>
</dbReference>
<dbReference type="KEGG" id="snep:Enr13x_30090"/>
<dbReference type="PANTHER" id="PTHR34203">
    <property type="entry name" value="METHYLTRANSFERASE, FKBM FAMILY PROTEIN"/>
    <property type="match status" value="1"/>
</dbReference>
<dbReference type="Gene3D" id="3.40.50.150">
    <property type="entry name" value="Vaccinia Virus protein VP39"/>
    <property type="match status" value="1"/>
</dbReference>